<dbReference type="InterPro" id="IPR026001">
    <property type="entry name" value="Abi-like_C"/>
</dbReference>
<name>A0A644VT66_9ZZZZ</name>
<reference evidence="2" key="1">
    <citation type="submission" date="2019-08" db="EMBL/GenBank/DDBJ databases">
        <authorList>
            <person name="Kucharzyk K."/>
            <person name="Murdoch R.W."/>
            <person name="Higgins S."/>
            <person name="Loffler F."/>
        </authorList>
    </citation>
    <scope>NUCLEOTIDE SEQUENCE</scope>
</reference>
<organism evidence="2">
    <name type="scientific">bioreactor metagenome</name>
    <dbReference type="NCBI Taxonomy" id="1076179"/>
    <lineage>
        <taxon>unclassified sequences</taxon>
        <taxon>metagenomes</taxon>
        <taxon>ecological metagenomes</taxon>
    </lineage>
</organism>
<feature type="domain" description="Abortive infection protein-like C-terminal" evidence="1">
    <location>
        <begin position="215"/>
        <end position="267"/>
    </location>
</feature>
<dbReference type="Pfam" id="PF14355">
    <property type="entry name" value="Abi_C"/>
    <property type="match status" value="1"/>
</dbReference>
<protein>
    <recommendedName>
        <fullName evidence="1">Abortive infection protein-like C-terminal domain-containing protein</fullName>
    </recommendedName>
</protein>
<dbReference type="EMBL" id="VSSQ01000435">
    <property type="protein sequence ID" value="MPL94605.1"/>
    <property type="molecule type" value="Genomic_DNA"/>
</dbReference>
<proteinExistence type="predicted"/>
<evidence type="ECO:0000259" key="1">
    <source>
        <dbReference type="Pfam" id="PF14355"/>
    </source>
</evidence>
<gene>
    <name evidence="2" type="ORF">SDC9_40760</name>
</gene>
<dbReference type="AlphaFoldDB" id="A0A644VT66"/>
<accession>A0A644VT66</accession>
<evidence type="ECO:0000313" key="2">
    <source>
        <dbReference type="EMBL" id="MPL94605.1"/>
    </source>
</evidence>
<comment type="caution">
    <text evidence="2">The sequence shown here is derived from an EMBL/GenBank/DDBJ whole genome shotgun (WGS) entry which is preliminary data.</text>
</comment>
<sequence length="287" mass="32714">MMQSTAPDPNKQPEILGRTRRLTPQHRITFDQIFHSGGGYVLNFSDRTMGEWFEEFFDFNIFDERYQIEGDSKGKTLRGFIEVAEPRLVARVLRALWDYRCSLDGFVEDNSDQETRLKMWLEQFTNELENSSSLNLDEAFKDFSSDTTLPKLRASIAGDLIGNKPDVALDRIHTYCVKRFRALLADRGMPCDPSTPLHAIFGAYGKAVRDEGVVSQFALPTLRVQHKLFEGLNDARNKRSFAHDNDLLAVSEARFIVDCVLASLSFIERIEADRDSANTTSDNEIPF</sequence>